<dbReference type="SUPFAM" id="SSF49478">
    <property type="entry name" value="Cna protein B-type domain"/>
    <property type="match status" value="1"/>
</dbReference>
<evidence type="ECO:0000313" key="4">
    <source>
        <dbReference type="Proteomes" id="UP000521868"/>
    </source>
</evidence>
<dbReference type="InterPro" id="IPR025491">
    <property type="entry name" value="DUF4382"/>
</dbReference>
<name>A0A7X6DJ13_9BURK</name>
<keyword evidence="4" id="KW-1185">Reference proteome</keyword>
<evidence type="ECO:0000313" key="3">
    <source>
        <dbReference type="EMBL" id="NKE68077.1"/>
    </source>
</evidence>
<organism evidence="3 4">
    <name type="scientific">Ramlibacter lithotrophicus</name>
    <dbReference type="NCBI Taxonomy" id="2606681"/>
    <lineage>
        <taxon>Bacteria</taxon>
        <taxon>Pseudomonadati</taxon>
        <taxon>Pseudomonadota</taxon>
        <taxon>Betaproteobacteria</taxon>
        <taxon>Burkholderiales</taxon>
        <taxon>Comamonadaceae</taxon>
        <taxon>Ramlibacter</taxon>
    </lineage>
</organism>
<reference evidence="3 4" key="1">
    <citation type="journal article" date="2020" name="Nature">
        <title>Bacterial chemolithoautotrophy via manganese oxidation.</title>
        <authorList>
            <person name="Yu H."/>
            <person name="Leadbetter J.R."/>
        </authorList>
    </citation>
    <scope>NUCLEOTIDE SEQUENCE [LARGE SCALE GENOMIC DNA]</scope>
    <source>
        <strain evidence="3 4">RBP-1</strain>
    </source>
</reference>
<evidence type="ECO:0000256" key="1">
    <source>
        <dbReference type="SAM" id="MobiDB-lite"/>
    </source>
</evidence>
<comment type="caution">
    <text evidence="3">The sequence shown here is derived from an EMBL/GenBank/DDBJ whole genome shotgun (WGS) entry which is preliminary data.</text>
</comment>
<gene>
    <name evidence="3" type="ORF">RAMLITH_19825</name>
</gene>
<dbReference type="Proteomes" id="UP000521868">
    <property type="component" value="Unassembled WGS sequence"/>
</dbReference>
<feature type="domain" description="DUF4382" evidence="2">
    <location>
        <begin position="58"/>
        <end position="211"/>
    </location>
</feature>
<dbReference type="Pfam" id="PF14321">
    <property type="entry name" value="DUF4382"/>
    <property type="match status" value="1"/>
</dbReference>
<sequence>MERRGRSASAFPASQEERRMTDTSSGRRWSNALRWIAALGAAAVLAACGGGSAHPPDGALRLALTDAPSCYQHVYVTVEKLRLHGSATADEADLGWTELALPTPQRIVLARLSNGVLQELGTLPLAAGQYRLLRLVLAENAGTGPGAMVNAVRSHDGTERPLETPSTMQSGLKLRADLGVAPGQTADLLLDFDACRSVVPAGNSGTFILKPVLSVVPRIASGIAGYLTTTLSLSSTTVAAQQNGTTVRSTSPDGTGFFSIPYLQAGTYTLVVTSEAHAMAVVTNVPVGTATTVINGTSTAIAPPSSPMGEITGSVTANSVSLDGSTMSVPVTGADVRAMTSLIDDCVTRHSPCYISPIETTNRAVDPTNGRYRLRVPIDGYVRADFQAGAAAFDFRRDSRLTGWHGVEVSAPNRPTMMQSAYLGGATGSTTATVNFTY</sequence>
<dbReference type="EMBL" id="VTOX01000008">
    <property type="protein sequence ID" value="NKE68077.1"/>
    <property type="molecule type" value="Genomic_DNA"/>
</dbReference>
<accession>A0A7X6DJ13</accession>
<proteinExistence type="predicted"/>
<dbReference type="AlphaFoldDB" id="A0A7X6DJ13"/>
<protein>
    <submittedName>
        <fullName evidence="3">DUF4382 domain-containing protein</fullName>
    </submittedName>
</protein>
<evidence type="ECO:0000259" key="2">
    <source>
        <dbReference type="Pfam" id="PF14321"/>
    </source>
</evidence>
<feature type="region of interest" description="Disordered" evidence="1">
    <location>
        <begin position="1"/>
        <end position="25"/>
    </location>
</feature>